<dbReference type="Proteomes" id="UP000034669">
    <property type="component" value="Unassembled WGS sequence"/>
</dbReference>
<evidence type="ECO:0000256" key="2">
    <source>
        <dbReference type="ARBA" id="ARBA00013168"/>
    </source>
</evidence>
<dbReference type="PANTHER" id="PTHR43462:SF2">
    <property type="entry name" value="THREONYL AND ALANYL TRNA SYNTHETASE SECOND ADDITIONAL DOMAIN-CONTAINING PROTEIN"/>
    <property type="match status" value="1"/>
</dbReference>
<reference evidence="14 15" key="1">
    <citation type="journal article" date="2015" name="Nature">
        <title>rRNA introns, odd ribosomes, and small enigmatic genomes across a large radiation of phyla.</title>
        <authorList>
            <person name="Brown C.T."/>
            <person name="Hug L.A."/>
            <person name="Thomas B.C."/>
            <person name="Sharon I."/>
            <person name="Castelle C.J."/>
            <person name="Singh A."/>
            <person name="Wilkins M.J."/>
            <person name="Williams K.H."/>
            <person name="Banfield J.F."/>
        </authorList>
    </citation>
    <scope>NUCLEOTIDE SEQUENCE [LARGE SCALE GENOMIC DNA]</scope>
</reference>
<dbReference type="InterPro" id="IPR004188">
    <property type="entry name" value="Phe-tRNA_ligase_II_N"/>
</dbReference>
<dbReference type="AlphaFoldDB" id="A0A0G1FU96"/>
<sequence length="580" mass="65221">MTKLIYLTDSYQKTLETAVLDIGNKGNQTWVILKETIFYPAGGGQPSDQGRIEGPHGSLAVSHVSYNDGKPLHLGKVDGDLKKGDKVNLQIDWQKRYRNMQVHTAGHIIHEVIKEIAPEVEPLEGEHGKHPSIQYKGIVDELLKQDIEKKSNDIISQNLEITSKFVTKEELAIMLTKVPDYLPTNKRLRVISLGSYPPTPDGGTQVRETGEVPAISISAIDYDQSGNSTVSYEVAHVESKVTSEIVQNNEPVEDFEQLKSEVLKLIKASKDIDSVRFKVMGKKGLLNETFKKVLGDMKFNKSAVGLAFNKLKQELEEEFEDKKTTKKGVEKEPEADLTLPGTPIPVGLLHPVNAVAREINEIFHGLGFSVADGPELETDEYNYNRLNLPMDHPARDLQDSLYIKEPDILLRTHTSSVEAHILAEKKPPYRYVFPGKCYRFENVNASNHMMFYQYQGLAVGEGISLANLKSTFDTFLRKFYGEKTKSRFRCKYYPEVEPGVGVDIQCPFCQQKGCSVCKFRGWVEIAGAGMVHPNMLRRVELDPRKYSGFAFGMGLDRLAMTRYGINDIRALFNGDLVYKV</sequence>
<evidence type="ECO:0000313" key="14">
    <source>
        <dbReference type="EMBL" id="KKS90363.1"/>
    </source>
</evidence>
<keyword evidence="8" id="KW-0460">Magnesium</keyword>
<keyword evidence="10" id="KW-0648">Protein biosynthesis</keyword>
<keyword evidence="7" id="KW-0067">ATP-binding</keyword>
<dbReference type="InterPro" id="IPR051335">
    <property type="entry name" value="Alanyl-tRNA_Editing_Enzymes"/>
</dbReference>
<evidence type="ECO:0000256" key="9">
    <source>
        <dbReference type="ARBA" id="ARBA00022884"/>
    </source>
</evidence>
<evidence type="ECO:0000256" key="6">
    <source>
        <dbReference type="ARBA" id="ARBA00022741"/>
    </source>
</evidence>
<dbReference type="InterPro" id="IPR010978">
    <property type="entry name" value="tRNA-bd_arm"/>
</dbReference>
<feature type="domain" description="Alanyl-transfer RNA synthetases family profile" evidence="12">
    <location>
        <begin position="1"/>
        <end position="226"/>
    </location>
</feature>
<dbReference type="InterPro" id="IPR004529">
    <property type="entry name" value="Phe-tRNA-synth_IIc_asu"/>
</dbReference>
<accession>A0A0G1FU96</accession>
<protein>
    <recommendedName>
        <fullName evidence="2">alanine--tRNA ligase</fullName>
        <ecNumber evidence="2">6.1.1.7</ecNumber>
    </recommendedName>
</protein>
<feature type="domain" description="Aminoacyl-transfer RNA synthetases class-II family profile" evidence="13">
    <location>
        <begin position="353"/>
        <end position="573"/>
    </location>
</feature>
<dbReference type="Pfam" id="PF01411">
    <property type="entry name" value="tRNA-synt_2c"/>
    <property type="match status" value="1"/>
</dbReference>
<dbReference type="InterPro" id="IPR009000">
    <property type="entry name" value="Transl_B-barrel_sf"/>
</dbReference>
<evidence type="ECO:0000259" key="12">
    <source>
        <dbReference type="PROSITE" id="PS50860"/>
    </source>
</evidence>
<dbReference type="EMBL" id="LCFI01000004">
    <property type="protein sequence ID" value="KKS90363.1"/>
    <property type="molecule type" value="Genomic_DNA"/>
</dbReference>
<proteinExistence type="predicted"/>
<dbReference type="SUPFAM" id="SSF55186">
    <property type="entry name" value="ThrRS/AlaRS common domain"/>
    <property type="match status" value="1"/>
</dbReference>
<dbReference type="InterPro" id="IPR002319">
    <property type="entry name" value="Phenylalanyl-tRNA_Synthase"/>
</dbReference>
<keyword evidence="4 14" id="KW-0436">Ligase</keyword>
<dbReference type="InterPro" id="IPR006195">
    <property type="entry name" value="aa-tRNA-synth_II"/>
</dbReference>
<dbReference type="InterPro" id="IPR018163">
    <property type="entry name" value="Thr/Ala-tRNA-synth_IIc_edit"/>
</dbReference>
<dbReference type="NCBIfam" id="TIGR00468">
    <property type="entry name" value="pheS"/>
    <property type="match status" value="1"/>
</dbReference>
<dbReference type="SUPFAM" id="SSF55681">
    <property type="entry name" value="Class II aaRS and biotin synthetases"/>
    <property type="match status" value="1"/>
</dbReference>
<dbReference type="Gene3D" id="3.30.980.10">
    <property type="entry name" value="Threonyl-trna Synthetase, Chain A, domain 2"/>
    <property type="match status" value="1"/>
</dbReference>
<dbReference type="GO" id="GO:0006432">
    <property type="term" value="P:phenylalanyl-tRNA aminoacylation"/>
    <property type="evidence" value="ECO:0007669"/>
    <property type="project" value="InterPro"/>
</dbReference>
<dbReference type="GO" id="GO:0005737">
    <property type="term" value="C:cytoplasm"/>
    <property type="evidence" value="ECO:0007669"/>
    <property type="project" value="UniProtKB-SubCell"/>
</dbReference>
<dbReference type="Gene3D" id="2.40.30.130">
    <property type="match status" value="1"/>
</dbReference>
<dbReference type="GO" id="GO:0000049">
    <property type="term" value="F:tRNA binding"/>
    <property type="evidence" value="ECO:0007669"/>
    <property type="project" value="UniProtKB-KW"/>
</dbReference>
<dbReference type="SUPFAM" id="SSF46589">
    <property type="entry name" value="tRNA-binding arm"/>
    <property type="match status" value="1"/>
</dbReference>
<dbReference type="CDD" id="cd00496">
    <property type="entry name" value="PheRS_alpha_core"/>
    <property type="match status" value="1"/>
</dbReference>
<gene>
    <name evidence="14" type="ORF">UV66_C0004G0005</name>
</gene>
<evidence type="ECO:0000256" key="8">
    <source>
        <dbReference type="ARBA" id="ARBA00022842"/>
    </source>
</evidence>
<dbReference type="GO" id="GO:0004826">
    <property type="term" value="F:phenylalanine-tRNA ligase activity"/>
    <property type="evidence" value="ECO:0007669"/>
    <property type="project" value="InterPro"/>
</dbReference>
<keyword evidence="11" id="KW-0030">Aminoacyl-tRNA synthetase</keyword>
<dbReference type="GO" id="GO:0005524">
    <property type="term" value="F:ATP binding"/>
    <property type="evidence" value="ECO:0007669"/>
    <property type="project" value="UniProtKB-KW"/>
</dbReference>
<keyword evidence="5" id="KW-0479">Metal-binding</keyword>
<dbReference type="InterPro" id="IPR018165">
    <property type="entry name" value="Ala-tRNA-synth_IIc_core"/>
</dbReference>
<evidence type="ECO:0000256" key="1">
    <source>
        <dbReference type="ARBA" id="ARBA00004496"/>
    </source>
</evidence>
<keyword evidence="3" id="KW-0820">tRNA-binding</keyword>
<dbReference type="InterPro" id="IPR018164">
    <property type="entry name" value="Ala-tRNA-synth_IIc_N"/>
</dbReference>
<dbReference type="InterPro" id="IPR045864">
    <property type="entry name" value="aa-tRNA-synth_II/BPL/LPL"/>
</dbReference>
<dbReference type="PATRIC" id="fig|1618557.3.peg.679"/>
<dbReference type="Pfam" id="PF01409">
    <property type="entry name" value="tRNA-synt_2d"/>
    <property type="match status" value="1"/>
</dbReference>
<dbReference type="GO" id="GO:0006419">
    <property type="term" value="P:alanyl-tRNA aminoacylation"/>
    <property type="evidence" value="ECO:0007669"/>
    <property type="project" value="InterPro"/>
</dbReference>
<dbReference type="PROSITE" id="PS50860">
    <property type="entry name" value="AA_TRNA_LIGASE_II_ALA"/>
    <property type="match status" value="1"/>
</dbReference>
<dbReference type="Gene3D" id="3.30.930.10">
    <property type="entry name" value="Bira Bifunctional Protein, Domain 2"/>
    <property type="match status" value="1"/>
</dbReference>
<dbReference type="GO" id="GO:0004813">
    <property type="term" value="F:alanine-tRNA ligase activity"/>
    <property type="evidence" value="ECO:0007669"/>
    <property type="project" value="UniProtKB-EC"/>
</dbReference>
<evidence type="ECO:0000256" key="5">
    <source>
        <dbReference type="ARBA" id="ARBA00022723"/>
    </source>
</evidence>
<dbReference type="EC" id="6.1.1.7" evidence="2"/>
<dbReference type="PROSITE" id="PS50862">
    <property type="entry name" value="AA_TRNA_LIGASE_II"/>
    <property type="match status" value="1"/>
</dbReference>
<evidence type="ECO:0000256" key="4">
    <source>
        <dbReference type="ARBA" id="ARBA00022598"/>
    </source>
</evidence>
<evidence type="ECO:0000256" key="11">
    <source>
        <dbReference type="ARBA" id="ARBA00023146"/>
    </source>
</evidence>
<dbReference type="SUPFAM" id="SSF50447">
    <property type="entry name" value="Translation proteins"/>
    <property type="match status" value="1"/>
</dbReference>
<evidence type="ECO:0000259" key="13">
    <source>
        <dbReference type="PROSITE" id="PS50862"/>
    </source>
</evidence>
<dbReference type="GO" id="GO:0046872">
    <property type="term" value="F:metal ion binding"/>
    <property type="evidence" value="ECO:0007669"/>
    <property type="project" value="UniProtKB-KW"/>
</dbReference>
<keyword evidence="9" id="KW-0694">RNA-binding</keyword>
<dbReference type="PANTHER" id="PTHR43462">
    <property type="entry name" value="ALANYL-TRNA EDITING PROTEIN"/>
    <property type="match status" value="1"/>
</dbReference>
<comment type="caution">
    <text evidence="14">The sequence shown here is derived from an EMBL/GenBank/DDBJ whole genome shotgun (WGS) entry which is preliminary data.</text>
</comment>
<comment type="subcellular location">
    <subcellularLocation>
        <location evidence="1">Cytoplasm</location>
    </subcellularLocation>
</comment>
<evidence type="ECO:0000313" key="15">
    <source>
        <dbReference type="Proteomes" id="UP000034669"/>
    </source>
</evidence>
<evidence type="ECO:0000256" key="10">
    <source>
        <dbReference type="ARBA" id="ARBA00022917"/>
    </source>
</evidence>
<dbReference type="Pfam" id="PF02912">
    <property type="entry name" value="Phe_tRNA-synt_N"/>
    <property type="match status" value="1"/>
</dbReference>
<keyword evidence="6" id="KW-0547">Nucleotide-binding</keyword>
<evidence type="ECO:0000256" key="7">
    <source>
        <dbReference type="ARBA" id="ARBA00022840"/>
    </source>
</evidence>
<evidence type="ECO:0000256" key="3">
    <source>
        <dbReference type="ARBA" id="ARBA00022555"/>
    </source>
</evidence>
<organism evidence="14 15">
    <name type="scientific">Candidatus Woesebacteria bacterium GW2011_GWA1_43_12</name>
    <dbReference type="NCBI Taxonomy" id="1618557"/>
    <lineage>
        <taxon>Bacteria</taxon>
        <taxon>Candidatus Woeseibacteriota</taxon>
    </lineage>
</organism>
<name>A0A0G1FU96_9BACT</name>